<evidence type="ECO:0000256" key="2">
    <source>
        <dbReference type="ARBA" id="ARBA00023015"/>
    </source>
</evidence>
<dbReference type="PROSITE" id="PS50931">
    <property type="entry name" value="HTH_LYSR"/>
    <property type="match status" value="1"/>
</dbReference>
<keyword evidence="3" id="KW-0238">DNA-binding</keyword>
<name>A0A930YJL3_9ACTN</name>
<dbReference type="RefSeq" id="WP_194697572.1">
    <property type="nucleotide sequence ID" value="NZ_JADKPO010000025.1"/>
</dbReference>
<proteinExistence type="inferred from homology"/>
<protein>
    <submittedName>
        <fullName evidence="7">LysR family transcriptional regulator</fullName>
    </submittedName>
</protein>
<feature type="region of interest" description="Disordered" evidence="5">
    <location>
        <begin position="290"/>
        <end position="315"/>
    </location>
</feature>
<evidence type="ECO:0000313" key="8">
    <source>
        <dbReference type="Proteomes" id="UP000660668"/>
    </source>
</evidence>
<accession>A0A930YJL3</accession>
<dbReference type="Pfam" id="PF00126">
    <property type="entry name" value="HTH_1"/>
    <property type="match status" value="1"/>
</dbReference>
<evidence type="ECO:0000256" key="1">
    <source>
        <dbReference type="ARBA" id="ARBA00009437"/>
    </source>
</evidence>
<dbReference type="SUPFAM" id="SSF46785">
    <property type="entry name" value="Winged helix' DNA-binding domain"/>
    <property type="match status" value="1"/>
</dbReference>
<keyword evidence="8" id="KW-1185">Reference proteome</keyword>
<feature type="compositionally biased region" description="Basic residues" evidence="5">
    <location>
        <begin position="292"/>
        <end position="306"/>
    </location>
</feature>
<feature type="domain" description="HTH lysR-type" evidence="6">
    <location>
        <begin position="1"/>
        <end position="58"/>
    </location>
</feature>
<keyword evidence="4" id="KW-0804">Transcription</keyword>
<gene>
    <name evidence="7" type="ORF">ISU10_16760</name>
</gene>
<organism evidence="7 8">
    <name type="scientific">Nocardioides agariphilus</name>
    <dbReference type="NCBI Taxonomy" id="433664"/>
    <lineage>
        <taxon>Bacteria</taxon>
        <taxon>Bacillati</taxon>
        <taxon>Actinomycetota</taxon>
        <taxon>Actinomycetes</taxon>
        <taxon>Propionibacteriales</taxon>
        <taxon>Nocardioidaceae</taxon>
        <taxon>Nocardioides</taxon>
    </lineage>
</organism>
<dbReference type="Pfam" id="PF03466">
    <property type="entry name" value="LysR_substrate"/>
    <property type="match status" value="1"/>
</dbReference>
<evidence type="ECO:0000313" key="7">
    <source>
        <dbReference type="EMBL" id="MBF4769422.1"/>
    </source>
</evidence>
<evidence type="ECO:0000256" key="3">
    <source>
        <dbReference type="ARBA" id="ARBA00023125"/>
    </source>
</evidence>
<dbReference type="SUPFAM" id="SSF53850">
    <property type="entry name" value="Periplasmic binding protein-like II"/>
    <property type="match status" value="1"/>
</dbReference>
<dbReference type="Proteomes" id="UP000660668">
    <property type="component" value="Unassembled WGS sequence"/>
</dbReference>
<dbReference type="PANTHER" id="PTHR30126:SF39">
    <property type="entry name" value="HTH-TYPE TRANSCRIPTIONAL REGULATOR CYSL"/>
    <property type="match status" value="1"/>
</dbReference>
<evidence type="ECO:0000256" key="4">
    <source>
        <dbReference type="ARBA" id="ARBA00023163"/>
    </source>
</evidence>
<dbReference type="GO" id="GO:0000976">
    <property type="term" value="F:transcription cis-regulatory region binding"/>
    <property type="evidence" value="ECO:0007669"/>
    <property type="project" value="TreeGrafter"/>
</dbReference>
<dbReference type="EMBL" id="JADKPO010000025">
    <property type="protein sequence ID" value="MBF4769422.1"/>
    <property type="molecule type" value="Genomic_DNA"/>
</dbReference>
<evidence type="ECO:0000259" key="6">
    <source>
        <dbReference type="PROSITE" id="PS50931"/>
    </source>
</evidence>
<comment type="caution">
    <text evidence="7">The sequence shown here is derived from an EMBL/GenBank/DDBJ whole genome shotgun (WGS) entry which is preliminary data.</text>
</comment>
<reference evidence="7" key="1">
    <citation type="submission" date="2020-11" db="EMBL/GenBank/DDBJ databases">
        <title>Nocardioides cynanchi sp. nov., isolated from soil of rhizosphere of Cynanchum wilfordii.</title>
        <authorList>
            <person name="Lee J.-S."/>
            <person name="Suh M.K."/>
            <person name="Kim J.-S."/>
        </authorList>
    </citation>
    <scope>NUCLEOTIDE SEQUENCE</scope>
    <source>
        <strain evidence="7">KCTC 19276</strain>
    </source>
</reference>
<evidence type="ECO:0000256" key="5">
    <source>
        <dbReference type="SAM" id="MobiDB-lite"/>
    </source>
</evidence>
<dbReference type="InterPro" id="IPR000847">
    <property type="entry name" value="LysR_HTH_N"/>
</dbReference>
<dbReference type="Gene3D" id="1.10.10.10">
    <property type="entry name" value="Winged helix-like DNA-binding domain superfamily/Winged helix DNA-binding domain"/>
    <property type="match status" value="1"/>
</dbReference>
<dbReference type="Gene3D" id="3.40.190.10">
    <property type="entry name" value="Periplasmic binding protein-like II"/>
    <property type="match status" value="2"/>
</dbReference>
<dbReference type="InterPro" id="IPR036390">
    <property type="entry name" value="WH_DNA-bd_sf"/>
</dbReference>
<dbReference type="GO" id="GO:0003700">
    <property type="term" value="F:DNA-binding transcription factor activity"/>
    <property type="evidence" value="ECO:0007669"/>
    <property type="project" value="InterPro"/>
</dbReference>
<dbReference type="PRINTS" id="PR00039">
    <property type="entry name" value="HTHLYSR"/>
</dbReference>
<dbReference type="PANTHER" id="PTHR30126">
    <property type="entry name" value="HTH-TYPE TRANSCRIPTIONAL REGULATOR"/>
    <property type="match status" value="1"/>
</dbReference>
<keyword evidence="2" id="KW-0805">Transcription regulation</keyword>
<dbReference type="InterPro" id="IPR036388">
    <property type="entry name" value="WH-like_DNA-bd_sf"/>
</dbReference>
<sequence length="315" mass="33210">MTPARLQSFLTIVDTGSVRAAAAQLHVTESAVSASLAALQQEVGATLFERQGRGLRLTESGAVFASYARQILGLLEESVIATRSGLAPASGRLRLGAFTTAGEYLMPGLLADFRTAYPNVEITLDVGVRDHILRRLADHHLDVVVGGRPLPGRGMVSRATRDNSLIVVAAPGYDADLEEATWLLRESGSGTRATMQALFESLGIVPPTLALGSHGAAIASAVLGLGLTLASADAVAWYLAEGELVQRPVPGTPMSRPWHLLTTAHPSATTLLFVDHLTTGVPEELAFVLPRRGTRSGTRRGTRRGTSRATARAAP</sequence>
<comment type="similarity">
    <text evidence="1">Belongs to the LysR transcriptional regulatory family.</text>
</comment>
<dbReference type="FunFam" id="1.10.10.10:FF:000001">
    <property type="entry name" value="LysR family transcriptional regulator"/>
    <property type="match status" value="1"/>
</dbReference>
<dbReference type="AlphaFoldDB" id="A0A930YJL3"/>
<dbReference type="InterPro" id="IPR005119">
    <property type="entry name" value="LysR_subst-bd"/>
</dbReference>